<dbReference type="AlphaFoldDB" id="A0A5B7EYW8"/>
<name>A0A5B7EYW8_PORTR</name>
<dbReference type="EMBL" id="VSRR010004014">
    <property type="protein sequence ID" value="MPC38219.1"/>
    <property type="molecule type" value="Genomic_DNA"/>
</dbReference>
<evidence type="ECO:0000313" key="3">
    <source>
        <dbReference type="Proteomes" id="UP000324222"/>
    </source>
</evidence>
<comment type="caution">
    <text evidence="2">The sequence shown here is derived from an EMBL/GenBank/DDBJ whole genome shotgun (WGS) entry which is preliminary data.</text>
</comment>
<gene>
    <name evidence="2" type="ORF">E2C01_031724</name>
</gene>
<proteinExistence type="predicted"/>
<protein>
    <submittedName>
        <fullName evidence="2">Uncharacterized protein</fullName>
    </submittedName>
</protein>
<organism evidence="2 3">
    <name type="scientific">Portunus trituberculatus</name>
    <name type="common">Swimming crab</name>
    <name type="synonym">Neptunus trituberculatus</name>
    <dbReference type="NCBI Taxonomy" id="210409"/>
    <lineage>
        <taxon>Eukaryota</taxon>
        <taxon>Metazoa</taxon>
        <taxon>Ecdysozoa</taxon>
        <taxon>Arthropoda</taxon>
        <taxon>Crustacea</taxon>
        <taxon>Multicrustacea</taxon>
        <taxon>Malacostraca</taxon>
        <taxon>Eumalacostraca</taxon>
        <taxon>Eucarida</taxon>
        <taxon>Decapoda</taxon>
        <taxon>Pleocyemata</taxon>
        <taxon>Brachyura</taxon>
        <taxon>Eubrachyura</taxon>
        <taxon>Portunoidea</taxon>
        <taxon>Portunidae</taxon>
        <taxon>Portuninae</taxon>
        <taxon>Portunus</taxon>
    </lineage>
</organism>
<feature type="region of interest" description="Disordered" evidence="1">
    <location>
        <begin position="1"/>
        <end position="38"/>
    </location>
</feature>
<keyword evidence="3" id="KW-1185">Reference proteome</keyword>
<evidence type="ECO:0000256" key="1">
    <source>
        <dbReference type="SAM" id="MobiDB-lite"/>
    </source>
</evidence>
<evidence type="ECO:0000313" key="2">
    <source>
        <dbReference type="EMBL" id="MPC38219.1"/>
    </source>
</evidence>
<accession>A0A5B7EYW8</accession>
<reference evidence="2 3" key="1">
    <citation type="submission" date="2019-05" db="EMBL/GenBank/DDBJ databases">
        <title>Another draft genome of Portunus trituberculatus and its Hox gene families provides insights of decapod evolution.</title>
        <authorList>
            <person name="Jeong J.-H."/>
            <person name="Song I."/>
            <person name="Kim S."/>
            <person name="Choi T."/>
            <person name="Kim D."/>
            <person name="Ryu S."/>
            <person name="Kim W."/>
        </authorList>
    </citation>
    <scope>NUCLEOTIDE SEQUENCE [LARGE SCALE GENOMIC DNA]</scope>
    <source>
        <tissue evidence="2">Muscle</tissue>
    </source>
</reference>
<dbReference type="Proteomes" id="UP000324222">
    <property type="component" value="Unassembled WGS sequence"/>
</dbReference>
<sequence length="62" mass="6851">MRPHEPITLPALPRKPSPSPSPRRKTNATKIHFSRPPTTTTTTITTIYYATITTTTTVSPAF</sequence>